<keyword evidence="1" id="KW-1133">Transmembrane helix</keyword>
<dbReference type="EMBL" id="FOWP01000002">
    <property type="protein sequence ID" value="SFO81148.1"/>
    <property type="molecule type" value="Genomic_DNA"/>
</dbReference>
<keyword evidence="1" id="KW-0472">Membrane</keyword>
<dbReference type="Proteomes" id="UP000182400">
    <property type="component" value="Unassembled WGS sequence"/>
</dbReference>
<gene>
    <name evidence="2" type="ORF">SAMN05216601_102258</name>
</gene>
<evidence type="ECO:0000313" key="3">
    <source>
        <dbReference type="Proteomes" id="UP000182400"/>
    </source>
</evidence>
<dbReference type="OrthoDB" id="7016128at2"/>
<keyword evidence="1" id="KW-0812">Transmembrane</keyword>
<proteinExistence type="predicted"/>
<evidence type="ECO:0000256" key="1">
    <source>
        <dbReference type="SAM" id="Phobius"/>
    </source>
</evidence>
<protein>
    <submittedName>
        <fullName evidence="2">Uncharacterized protein</fullName>
    </submittedName>
</protein>
<dbReference type="AlphaFoldDB" id="A0A1I5K856"/>
<sequence length="304" mass="33564">MSANELVQVEGKSPAVVASDLLSVIKDIELSIEDSSNQVSRIEKRGLFKRAFSSTHGDLVEISKSQNKINEMMLGLIQEIITLNTMSYSFLAAVIGELEQRAKTGWLDSEGRFQELSETGQQFADRAHDIFSKILDGSKSTQTKIEVNQQNIEQLQLQFSAKAQVVIRAREDIESIKSTLTTKAELMAKSQEDIGQIQSVLLAKAERLSGIDKLLEEKRSIVEQQDLAIKALVEELQENNRLDIERERAMATLQQEVHGLTERLSALDASTITQQGKTKIFLGVLSGAVLASVIATVLNVLGLI</sequence>
<accession>A0A1I5K856</accession>
<dbReference type="RefSeq" id="WP_074937105.1">
    <property type="nucleotide sequence ID" value="NZ_FOWP01000002.1"/>
</dbReference>
<organism evidence="2 3">
    <name type="scientific">Ectopseudomonas composti</name>
    <dbReference type="NCBI Taxonomy" id="658457"/>
    <lineage>
        <taxon>Bacteria</taxon>
        <taxon>Pseudomonadati</taxon>
        <taxon>Pseudomonadota</taxon>
        <taxon>Gammaproteobacteria</taxon>
        <taxon>Pseudomonadales</taxon>
        <taxon>Pseudomonadaceae</taxon>
        <taxon>Ectopseudomonas</taxon>
    </lineage>
</organism>
<reference evidence="2 3" key="1">
    <citation type="submission" date="2016-10" db="EMBL/GenBank/DDBJ databases">
        <authorList>
            <person name="de Groot N.N."/>
        </authorList>
    </citation>
    <scope>NUCLEOTIDE SEQUENCE [LARGE SCALE GENOMIC DNA]</scope>
    <source>
        <strain evidence="2 3">CCUG 59231</strain>
    </source>
</reference>
<name>A0A1I5K856_9GAMM</name>
<evidence type="ECO:0000313" key="2">
    <source>
        <dbReference type="EMBL" id="SFO81148.1"/>
    </source>
</evidence>
<feature type="transmembrane region" description="Helical" evidence="1">
    <location>
        <begin position="280"/>
        <end position="301"/>
    </location>
</feature>